<keyword evidence="4 6" id="KW-0805">Transcription regulation</keyword>
<feature type="domain" description="NusB/RsmB/TIM44" evidence="7">
    <location>
        <begin position="5"/>
        <end position="124"/>
    </location>
</feature>
<evidence type="ECO:0000256" key="1">
    <source>
        <dbReference type="ARBA" id="ARBA00005952"/>
    </source>
</evidence>
<dbReference type="AlphaFoldDB" id="A0A1I3PMV4"/>
<dbReference type="RefSeq" id="WP_075034836.1">
    <property type="nucleotide sequence ID" value="NZ_FOSB01000001.1"/>
</dbReference>
<comment type="function">
    <text evidence="6">Involved in transcription antitermination. Required for transcription of ribosomal RNA (rRNA) genes. Binds specifically to the boxA antiterminator sequence of the ribosomal RNA (rrn) operons.</text>
</comment>
<dbReference type="InterPro" id="IPR011605">
    <property type="entry name" value="NusB_fam"/>
</dbReference>
<dbReference type="EMBL" id="FOSB01000001">
    <property type="protein sequence ID" value="SFJ22346.1"/>
    <property type="molecule type" value="Genomic_DNA"/>
</dbReference>
<organism evidence="8 9">
    <name type="scientific">Halobacillus dabanensis</name>
    <dbReference type="NCBI Taxonomy" id="240302"/>
    <lineage>
        <taxon>Bacteria</taxon>
        <taxon>Bacillati</taxon>
        <taxon>Bacillota</taxon>
        <taxon>Bacilli</taxon>
        <taxon>Bacillales</taxon>
        <taxon>Bacillaceae</taxon>
        <taxon>Halobacillus</taxon>
    </lineage>
</organism>
<evidence type="ECO:0000259" key="7">
    <source>
        <dbReference type="Pfam" id="PF01029"/>
    </source>
</evidence>
<evidence type="ECO:0000256" key="4">
    <source>
        <dbReference type="ARBA" id="ARBA00023015"/>
    </source>
</evidence>
<dbReference type="SUPFAM" id="SSF48013">
    <property type="entry name" value="NusB-like"/>
    <property type="match status" value="1"/>
</dbReference>
<evidence type="ECO:0000256" key="2">
    <source>
        <dbReference type="ARBA" id="ARBA00022814"/>
    </source>
</evidence>
<dbReference type="STRING" id="240302.BN982_00134"/>
<reference evidence="9" key="1">
    <citation type="submission" date="2016-10" db="EMBL/GenBank/DDBJ databases">
        <authorList>
            <person name="Varghese N."/>
            <person name="Submissions S."/>
        </authorList>
    </citation>
    <scope>NUCLEOTIDE SEQUENCE [LARGE SCALE GENOMIC DNA]</scope>
    <source>
        <strain evidence="9">CGMCC 1.3704</strain>
    </source>
</reference>
<dbReference type="NCBIfam" id="TIGR01951">
    <property type="entry name" value="nusB"/>
    <property type="match status" value="1"/>
</dbReference>
<dbReference type="PANTHER" id="PTHR11078:SF3">
    <property type="entry name" value="ANTITERMINATION NUSB DOMAIN-CONTAINING PROTEIN"/>
    <property type="match status" value="1"/>
</dbReference>
<dbReference type="Gene3D" id="1.10.940.10">
    <property type="entry name" value="NusB-like"/>
    <property type="match status" value="1"/>
</dbReference>
<keyword evidence="3 6" id="KW-0694">RNA-binding</keyword>
<keyword evidence="5 6" id="KW-0804">Transcription</keyword>
<dbReference type="GO" id="GO:0005829">
    <property type="term" value="C:cytosol"/>
    <property type="evidence" value="ECO:0007669"/>
    <property type="project" value="TreeGrafter"/>
</dbReference>
<protein>
    <recommendedName>
        <fullName evidence="6">Transcription antitermination protein NusB</fullName>
    </recommendedName>
    <alternativeName>
        <fullName evidence="6">Antitermination factor NusB</fullName>
    </alternativeName>
</protein>
<dbReference type="PANTHER" id="PTHR11078">
    <property type="entry name" value="N UTILIZATION SUBSTANCE PROTEIN B-RELATED"/>
    <property type="match status" value="1"/>
</dbReference>
<keyword evidence="9" id="KW-1185">Reference proteome</keyword>
<evidence type="ECO:0000256" key="6">
    <source>
        <dbReference type="HAMAP-Rule" id="MF_00073"/>
    </source>
</evidence>
<dbReference type="Pfam" id="PF01029">
    <property type="entry name" value="NusB"/>
    <property type="match status" value="1"/>
</dbReference>
<keyword evidence="2 6" id="KW-0889">Transcription antitermination</keyword>
<sequence>MKRRTAREKAFQALFQTITNEIDTDEAIEHVVEGTEVDDFLYDLVHGVMQKRDELDEWISDHLDHWTIKRLAKVEKTVLRMAAYEMKYKEDVPTQVAINEAIELAKIFGEEESGKFVNGVLSKMV</sequence>
<dbReference type="NCBIfam" id="NF001223">
    <property type="entry name" value="PRK00202.1-1"/>
    <property type="match status" value="1"/>
</dbReference>
<accession>A0A1I3PMV4</accession>
<dbReference type="CDD" id="cd00619">
    <property type="entry name" value="Terminator_NusB"/>
    <property type="match status" value="1"/>
</dbReference>
<comment type="similarity">
    <text evidence="1 6">Belongs to the NusB family.</text>
</comment>
<dbReference type="GO" id="GO:0003723">
    <property type="term" value="F:RNA binding"/>
    <property type="evidence" value="ECO:0007669"/>
    <property type="project" value="UniProtKB-UniRule"/>
</dbReference>
<evidence type="ECO:0000256" key="3">
    <source>
        <dbReference type="ARBA" id="ARBA00022884"/>
    </source>
</evidence>
<dbReference type="GO" id="GO:0006353">
    <property type="term" value="P:DNA-templated transcription termination"/>
    <property type="evidence" value="ECO:0007669"/>
    <property type="project" value="UniProtKB-UniRule"/>
</dbReference>
<evidence type="ECO:0000313" key="8">
    <source>
        <dbReference type="EMBL" id="SFJ22346.1"/>
    </source>
</evidence>
<dbReference type="InterPro" id="IPR035926">
    <property type="entry name" value="NusB-like_sf"/>
</dbReference>
<dbReference type="Proteomes" id="UP000183557">
    <property type="component" value="Unassembled WGS sequence"/>
</dbReference>
<name>A0A1I3PMV4_HALDA</name>
<proteinExistence type="inferred from homology"/>
<dbReference type="HAMAP" id="MF_00073">
    <property type="entry name" value="NusB"/>
    <property type="match status" value="1"/>
</dbReference>
<evidence type="ECO:0000313" key="9">
    <source>
        <dbReference type="Proteomes" id="UP000183557"/>
    </source>
</evidence>
<gene>
    <name evidence="6" type="primary">nusB</name>
    <name evidence="8" type="ORF">SAMN04487936_101375</name>
</gene>
<dbReference type="InterPro" id="IPR006027">
    <property type="entry name" value="NusB_RsmB_TIM44"/>
</dbReference>
<dbReference type="OrthoDB" id="9811381at2"/>
<evidence type="ECO:0000256" key="5">
    <source>
        <dbReference type="ARBA" id="ARBA00023163"/>
    </source>
</evidence>
<dbReference type="GO" id="GO:0031564">
    <property type="term" value="P:transcription antitermination"/>
    <property type="evidence" value="ECO:0007669"/>
    <property type="project" value="UniProtKB-KW"/>
</dbReference>